<dbReference type="Gene3D" id="1.20.1250.20">
    <property type="entry name" value="MFS general substrate transporter like domains"/>
    <property type="match status" value="1"/>
</dbReference>
<feature type="transmembrane region" description="Helical" evidence="5">
    <location>
        <begin position="404"/>
        <end position="424"/>
    </location>
</feature>
<evidence type="ECO:0000259" key="6">
    <source>
        <dbReference type="PROSITE" id="PS50850"/>
    </source>
</evidence>
<dbReference type="PROSITE" id="PS00216">
    <property type="entry name" value="SUGAR_TRANSPORT_1"/>
    <property type="match status" value="1"/>
</dbReference>
<evidence type="ECO:0000256" key="2">
    <source>
        <dbReference type="ARBA" id="ARBA00022692"/>
    </source>
</evidence>
<dbReference type="CDD" id="cd17365">
    <property type="entry name" value="MFS_PcaK_like"/>
    <property type="match status" value="1"/>
</dbReference>
<feature type="transmembrane region" description="Helical" evidence="5">
    <location>
        <begin position="169"/>
        <end position="189"/>
    </location>
</feature>
<feature type="transmembrane region" description="Helical" evidence="5">
    <location>
        <begin position="250"/>
        <end position="268"/>
    </location>
</feature>
<dbReference type="InterPro" id="IPR020846">
    <property type="entry name" value="MFS_dom"/>
</dbReference>
<evidence type="ECO:0000313" key="8">
    <source>
        <dbReference type="Proteomes" id="UP000195569"/>
    </source>
</evidence>
<keyword evidence="2 5" id="KW-0812">Transmembrane</keyword>
<keyword evidence="8" id="KW-1185">Reference proteome</keyword>
<feature type="transmembrane region" description="Helical" evidence="5">
    <location>
        <begin position="337"/>
        <end position="362"/>
    </location>
</feature>
<comment type="caution">
    <text evidence="7">The sequence shown here is derived from an EMBL/GenBank/DDBJ whole genome shotgun (WGS) entry which is preliminary data.</text>
</comment>
<gene>
    <name evidence="7" type="ORF">BN2476_300166</name>
</gene>
<dbReference type="OrthoDB" id="7066727at2"/>
<dbReference type="PROSITE" id="PS00217">
    <property type="entry name" value="SUGAR_TRANSPORT_2"/>
    <property type="match status" value="1"/>
</dbReference>
<dbReference type="InterPro" id="IPR036259">
    <property type="entry name" value="MFS_trans_sf"/>
</dbReference>
<dbReference type="GO" id="GO:0005886">
    <property type="term" value="C:plasma membrane"/>
    <property type="evidence" value="ECO:0007669"/>
    <property type="project" value="TreeGrafter"/>
</dbReference>
<dbReference type="InterPro" id="IPR005828">
    <property type="entry name" value="MFS_sugar_transport-like"/>
</dbReference>
<dbReference type="Proteomes" id="UP000195569">
    <property type="component" value="Unassembled WGS sequence"/>
</dbReference>
<feature type="transmembrane region" description="Helical" evidence="5">
    <location>
        <begin position="288"/>
        <end position="308"/>
    </location>
</feature>
<feature type="transmembrane region" description="Helical" evidence="5">
    <location>
        <begin position="50"/>
        <end position="70"/>
    </location>
</feature>
<evidence type="ECO:0000256" key="5">
    <source>
        <dbReference type="SAM" id="Phobius"/>
    </source>
</evidence>
<reference evidence="7" key="1">
    <citation type="submission" date="2016-12" db="EMBL/GenBank/DDBJ databases">
        <authorList>
            <person name="Moulin L."/>
        </authorList>
    </citation>
    <scope>NUCLEOTIDE SEQUENCE [LARGE SCALE GENOMIC DNA]</scope>
    <source>
        <strain evidence="7">STM 7183</strain>
    </source>
</reference>
<feature type="transmembrane region" description="Helical" evidence="5">
    <location>
        <begin position="374"/>
        <end position="398"/>
    </location>
</feature>
<protein>
    <submittedName>
        <fullName evidence="7">Major facilitator transporter</fullName>
    </submittedName>
</protein>
<evidence type="ECO:0000313" key="7">
    <source>
        <dbReference type="EMBL" id="SIT41734.1"/>
    </source>
</evidence>
<evidence type="ECO:0000256" key="3">
    <source>
        <dbReference type="ARBA" id="ARBA00022989"/>
    </source>
</evidence>
<evidence type="ECO:0000256" key="4">
    <source>
        <dbReference type="ARBA" id="ARBA00023136"/>
    </source>
</evidence>
<dbReference type="EMBL" id="CYGY02000030">
    <property type="protein sequence ID" value="SIT41734.1"/>
    <property type="molecule type" value="Genomic_DNA"/>
</dbReference>
<proteinExistence type="predicted"/>
<feature type="transmembrane region" description="Helical" evidence="5">
    <location>
        <begin position="315"/>
        <end position="331"/>
    </location>
</feature>
<dbReference type="PANTHER" id="PTHR23508:SF10">
    <property type="entry name" value="CARBOXYLIC ACID TRANSPORTER PROTEIN HOMOLOG"/>
    <property type="match status" value="1"/>
</dbReference>
<dbReference type="RefSeq" id="WP_087735028.1">
    <property type="nucleotide sequence ID" value="NZ_CYGY02000030.1"/>
</dbReference>
<keyword evidence="3 5" id="KW-1133">Transmembrane helix</keyword>
<sequence length="437" mass="46636">MDSSSKKTRSSLFVVALCFLTIAVDGYDLIIYGATIPRLLEEPGWQLGPAGAGLIGSWTLAGLMVGLLGAGPMADRIGRRKLIMAGVLWFSVGSLLCAIAHSPHALGVARFITGIGLGGVVPSSVALTIEYAPRSRRQLYSALALTGYPVGGVICALLAIAMLESHGWRILYGFGALYIVILPVMFFFLPESVSHLLDRGRVQEARALAMRYGIDFDQVVSDEQEHRRSRIGAAGVRGYRLLMSSEFRSAILLFALMCFCGQLVVYGLNAWLPQLMRKSGYPLGSSLQFLLVMQFGAVAGNLCGSWLADRYGSKRVLAPFFLICTASLLVLSQKPDFVWLMFAVFGAGLGSIGSTTLGYGYIAAFFPASCRGSAIGAAQGIGRIGSILGPMIGGWVLASNLGHHWNFYAFAIPAVIAAVVVTFIPKAGHCDASYAEV</sequence>
<dbReference type="PANTHER" id="PTHR23508">
    <property type="entry name" value="CARBOXYLIC ACID TRANSPORTER PROTEIN HOMOLOG"/>
    <property type="match status" value="1"/>
</dbReference>
<comment type="subcellular location">
    <subcellularLocation>
        <location evidence="1">Membrane</location>
        <topology evidence="1">Multi-pass membrane protein</topology>
    </subcellularLocation>
</comment>
<evidence type="ECO:0000256" key="1">
    <source>
        <dbReference type="ARBA" id="ARBA00004141"/>
    </source>
</evidence>
<dbReference type="GO" id="GO:0046943">
    <property type="term" value="F:carboxylic acid transmembrane transporter activity"/>
    <property type="evidence" value="ECO:0007669"/>
    <property type="project" value="TreeGrafter"/>
</dbReference>
<organism evidence="7 8">
    <name type="scientific">Paraburkholderia piptadeniae</name>
    <dbReference type="NCBI Taxonomy" id="1701573"/>
    <lineage>
        <taxon>Bacteria</taxon>
        <taxon>Pseudomonadati</taxon>
        <taxon>Pseudomonadota</taxon>
        <taxon>Betaproteobacteria</taxon>
        <taxon>Burkholderiales</taxon>
        <taxon>Burkholderiaceae</taxon>
        <taxon>Paraburkholderia</taxon>
    </lineage>
</organism>
<feature type="transmembrane region" description="Helical" evidence="5">
    <location>
        <begin position="139"/>
        <end position="163"/>
    </location>
</feature>
<dbReference type="Pfam" id="PF00083">
    <property type="entry name" value="Sugar_tr"/>
    <property type="match status" value="1"/>
</dbReference>
<dbReference type="PROSITE" id="PS50850">
    <property type="entry name" value="MFS"/>
    <property type="match status" value="1"/>
</dbReference>
<dbReference type="AlphaFoldDB" id="A0A1N7S2W3"/>
<dbReference type="InterPro" id="IPR005829">
    <property type="entry name" value="Sugar_transporter_CS"/>
</dbReference>
<feature type="domain" description="Major facilitator superfamily (MFS) profile" evidence="6">
    <location>
        <begin position="14"/>
        <end position="429"/>
    </location>
</feature>
<feature type="transmembrane region" description="Helical" evidence="5">
    <location>
        <begin position="82"/>
        <end position="101"/>
    </location>
</feature>
<accession>A0A1N7S2W3</accession>
<feature type="transmembrane region" description="Helical" evidence="5">
    <location>
        <begin position="107"/>
        <end position="127"/>
    </location>
</feature>
<keyword evidence="4 5" id="KW-0472">Membrane</keyword>
<dbReference type="SUPFAM" id="SSF103473">
    <property type="entry name" value="MFS general substrate transporter"/>
    <property type="match status" value="1"/>
</dbReference>
<name>A0A1N7S2W3_9BURK</name>